<reference evidence="3 4" key="2">
    <citation type="journal article" date="2012" name="BMC Genomics">
        <title>The genome of Pelobacter carbinolicus reveals surprising metabolic capabilities and physiological features.</title>
        <authorList>
            <person name="Aklujkar M."/>
            <person name="Haveman S.A."/>
            <person name="Didonato R.Jr."/>
            <person name="Chertkov O."/>
            <person name="Han C.S."/>
            <person name="Land M.L."/>
            <person name="Brown P."/>
            <person name="Lovley D.R."/>
        </authorList>
    </citation>
    <scope>NUCLEOTIDE SEQUENCE [LARGE SCALE GENOMIC DNA]</scope>
    <source>
        <strain evidence="4">DSM 2380 / NBRC 103641 / GraBd1</strain>
    </source>
</reference>
<dbReference type="KEGG" id="pca:Pcar_0460"/>
<evidence type="ECO:0000313" key="3">
    <source>
        <dbReference type="EMBL" id="ABA87720.1"/>
    </source>
</evidence>
<sequence>MKNHLRNAPPSFIGPTACRALAVALSCLMLLICQPLAAQPLPEQQVLPAETAGQVERPGADSPQTIADRMETQRTACFDRIWSNYQEDVWFYGDNGKRILPTMDLTWLVVRLNDRNTSEAGMAVAAPPSFEAFNARYGAYFSHFLHDPALAPAMAAYKLRRDMPKDVFKTLMTRLHQDPQVLYAHPAWNIEDQLHAPLERIDITWKTATDLGQRHALLQALGAVPTDEAVTANRQQISIDPCRRSVWQAANLLADDIRVAQARPLLMPLVPPIGVRFDLGLNGATPGSAIPFTFEIRFTDRIKIESSTIANLNLKPAGIFHNLYDIHYDVPLSSIDLNRSPIRITGQLKIYATGEFSIPGIPVYYTDSGAPGSKVQRTKTDEMPVRIAAMIPERHSGFELQVVPPEPLPGIDPAEASKAKRHAVLLLLAGLLLIGLVATVAALLRRNRRLAAQKPENHALARCHAAVQSAVIAAQQHPGLSEYVALGTVWKHYLAEFADLDPDKRGGSHASFYRRIEAELPMECRQSIAELLAGFDQILARGADAPLPKDLPDRTALLLGALQAFAQPQPEYAQKD</sequence>
<dbReference type="EMBL" id="CP000142">
    <property type="protein sequence ID" value="ABA87720.1"/>
    <property type="molecule type" value="Genomic_DNA"/>
</dbReference>
<keyword evidence="2" id="KW-0732">Signal</keyword>
<dbReference type="OrthoDB" id="5386379at2"/>
<evidence type="ECO:0000313" key="4">
    <source>
        <dbReference type="Proteomes" id="UP000002534"/>
    </source>
</evidence>
<proteinExistence type="predicted"/>
<feature type="transmembrane region" description="Helical" evidence="1">
    <location>
        <begin position="423"/>
        <end position="444"/>
    </location>
</feature>
<keyword evidence="1" id="KW-0472">Membrane</keyword>
<reference evidence="4" key="1">
    <citation type="submission" date="2005-10" db="EMBL/GenBank/DDBJ databases">
        <title>Complete sequence of Pelobacter carbinolicus DSM 2380.</title>
        <authorList>
            <person name="Copeland A."/>
            <person name="Lucas S."/>
            <person name="Lapidus A."/>
            <person name="Barry K."/>
            <person name="Detter J.C."/>
            <person name="Glavina T."/>
            <person name="Hammon N."/>
            <person name="Israni S."/>
            <person name="Pitluck S."/>
            <person name="Chertkov O."/>
            <person name="Schmutz J."/>
            <person name="Larimer F."/>
            <person name="Land M."/>
            <person name="Kyrpides N."/>
            <person name="Ivanova N."/>
            <person name="Richardson P."/>
        </authorList>
    </citation>
    <scope>NUCLEOTIDE SEQUENCE [LARGE SCALE GENOMIC DNA]</scope>
    <source>
        <strain evidence="4">DSM 2380 / NBRC 103641 / GraBd1</strain>
    </source>
</reference>
<dbReference type="AlphaFoldDB" id="Q3A7C4"/>
<dbReference type="Proteomes" id="UP000002534">
    <property type="component" value="Chromosome"/>
</dbReference>
<keyword evidence="4" id="KW-1185">Reference proteome</keyword>
<feature type="signal peptide" evidence="2">
    <location>
        <begin position="1"/>
        <end position="37"/>
    </location>
</feature>
<keyword evidence="1" id="KW-0812">Transmembrane</keyword>
<dbReference type="STRING" id="338963.Pcar_0460"/>
<name>Q3A7C4_SYNC1</name>
<dbReference type="RefSeq" id="WP_011340143.1">
    <property type="nucleotide sequence ID" value="NC_007498.2"/>
</dbReference>
<evidence type="ECO:0008006" key="5">
    <source>
        <dbReference type="Google" id="ProtNLM"/>
    </source>
</evidence>
<protein>
    <recommendedName>
        <fullName evidence="5">Protein BatD</fullName>
    </recommendedName>
</protein>
<feature type="chain" id="PRO_5004223623" description="Protein BatD" evidence="2">
    <location>
        <begin position="38"/>
        <end position="576"/>
    </location>
</feature>
<evidence type="ECO:0000256" key="2">
    <source>
        <dbReference type="SAM" id="SignalP"/>
    </source>
</evidence>
<gene>
    <name evidence="3" type="ordered locus">Pcar_0460</name>
</gene>
<organism evidence="3 4">
    <name type="scientific">Syntrophotalea carbinolica (strain DSM 2380 / NBRC 103641 / GraBd1)</name>
    <name type="common">Pelobacter carbinolicus</name>
    <dbReference type="NCBI Taxonomy" id="338963"/>
    <lineage>
        <taxon>Bacteria</taxon>
        <taxon>Pseudomonadati</taxon>
        <taxon>Thermodesulfobacteriota</taxon>
        <taxon>Desulfuromonadia</taxon>
        <taxon>Desulfuromonadales</taxon>
        <taxon>Syntrophotaleaceae</taxon>
        <taxon>Syntrophotalea</taxon>
    </lineage>
</organism>
<dbReference type="HOGENOM" id="CLU_473149_0_0_7"/>
<keyword evidence="1" id="KW-1133">Transmembrane helix</keyword>
<evidence type="ECO:0000256" key="1">
    <source>
        <dbReference type="SAM" id="Phobius"/>
    </source>
</evidence>
<accession>Q3A7C4</accession>